<accession>A0A370U828</accession>
<evidence type="ECO:0000256" key="1">
    <source>
        <dbReference type="SAM" id="Phobius"/>
    </source>
</evidence>
<dbReference type="AlphaFoldDB" id="A0A370U828"/>
<name>A0A370U828_9GAMM</name>
<keyword evidence="1" id="KW-1133">Transmembrane helix</keyword>
<dbReference type="RefSeq" id="WP_115468409.1">
    <property type="nucleotide sequence ID" value="NZ_QKRA01000005.1"/>
</dbReference>
<dbReference type="OrthoDB" id="6104893at2"/>
<organism evidence="2 3">
    <name type="scientific">Marinomonas piezotolerans</name>
    <dbReference type="NCBI Taxonomy" id="2213058"/>
    <lineage>
        <taxon>Bacteria</taxon>
        <taxon>Pseudomonadati</taxon>
        <taxon>Pseudomonadota</taxon>
        <taxon>Gammaproteobacteria</taxon>
        <taxon>Oceanospirillales</taxon>
        <taxon>Oceanospirillaceae</taxon>
        <taxon>Marinomonas</taxon>
    </lineage>
</organism>
<proteinExistence type="predicted"/>
<evidence type="ECO:0000313" key="3">
    <source>
        <dbReference type="Proteomes" id="UP000254326"/>
    </source>
</evidence>
<gene>
    <name evidence="2" type="ORF">DN730_12130</name>
</gene>
<comment type="caution">
    <text evidence="2">The sequence shown here is derived from an EMBL/GenBank/DDBJ whole genome shotgun (WGS) entry which is preliminary data.</text>
</comment>
<keyword evidence="1" id="KW-0812">Transmembrane</keyword>
<reference evidence="2 3" key="1">
    <citation type="submission" date="2018-06" db="EMBL/GenBank/DDBJ databases">
        <title>Marinomonas sp. YLB-05 draft genome sequence.</title>
        <authorList>
            <person name="Yu L."/>
            <person name="Tang X."/>
        </authorList>
    </citation>
    <scope>NUCLEOTIDE SEQUENCE [LARGE SCALE GENOMIC DNA]</scope>
    <source>
        <strain evidence="2 3">YLB-05</strain>
    </source>
</reference>
<protein>
    <recommendedName>
        <fullName evidence="4">Pilus assembly protein PilW</fullName>
    </recommendedName>
</protein>
<feature type="transmembrane region" description="Helical" evidence="1">
    <location>
        <begin position="9"/>
        <end position="32"/>
    </location>
</feature>
<dbReference type="EMBL" id="QKRA01000005">
    <property type="protein sequence ID" value="RDL43924.1"/>
    <property type="molecule type" value="Genomic_DNA"/>
</dbReference>
<dbReference type="Proteomes" id="UP000254326">
    <property type="component" value="Unassembled WGS sequence"/>
</dbReference>
<evidence type="ECO:0008006" key="4">
    <source>
        <dbReference type="Google" id="ProtNLM"/>
    </source>
</evidence>
<keyword evidence="3" id="KW-1185">Reference proteome</keyword>
<keyword evidence="1" id="KW-0472">Membrane</keyword>
<evidence type="ECO:0000313" key="2">
    <source>
        <dbReference type="EMBL" id="RDL43924.1"/>
    </source>
</evidence>
<sequence length="298" mass="33179">MNCKYHGGYVLWEVMASIAIVAVLTTVLLPMVQTLTHAVDSKRRTFDDIALDRGMRDQLSAHWNRLGQFGCTDSDRIIEIGDSVSQPQRISKANLDNASDWLRGSDTGQCAGYGRTQERMLIVTLPCAGVDAGDGLQVDSCYAAEQASVISSEKGVVTAQLMNQQLFDRTVLVGTQRTFYWYVGKGKSGANALWRKPFETGNALELFPSLFRMRLYPILDRDMNGVAEEIAIHYGQFSVHQLKALLVEYEYEIAECVLSSPLAKTYYTLRGDTWRYDPACHSIGKAIIALGEQNEIAM</sequence>